<reference evidence="3 4" key="1">
    <citation type="submission" date="2016-11" db="EMBL/GenBank/DDBJ databases">
        <authorList>
            <person name="Jaros S."/>
            <person name="Januszkiewicz K."/>
            <person name="Wedrychowicz H."/>
        </authorList>
    </citation>
    <scope>NUCLEOTIDE SEQUENCE [LARGE SCALE GENOMIC DNA]</scope>
</reference>
<dbReference type="Gene3D" id="2.40.40.10">
    <property type="entry name" value="RlpA-like domain"/>
    <property type="match status" value="2"/>
</dbReference>
<name>A0A2X0M3B0_9BASI</name>
<feature type="signal peptide" evidence="2">
    <location>
        <begin position="1"/>
        <end position="17"/>
    </location>
</feature>
<keyword evidence="4" id="KW-1185">Reference proteome</keyword>
<feature type="chain" id="PRO_5015986952" evidence="2">
    <location>
        <begin position="18"/>
        <end position="361"/>
    </location>
</feature>
<evidence type="ECO:0000313" key="3">
    <source>
        <dbReference type="EMBL" id="SGY35318.1"/>
    </source>
</evidence>
<dbReference type="EMBL" id="FQNC01000041">
    <property type="protein sequence ID" value="SGY35318.1"/>
    <property type="molecule type" value="Genomic_DNA"/>
</dbReference>
<evidence type="ECO:0000313" key="4">
    <source>
        <dbReference type="Proteomes" id="UP000249464"/>
    </source>
</evidence>
<dbReference type="CDD" id="cd22191">
    <property type="entry name" value="DPBB_RlpA_EXP_N-like"/>
    <property type="match status" value="2"/>
</dbReference>
<dbReference type="STRING" id="796604.A0A2X0M3B0"/>
<protein>
    <submittedName>
        <fullName evidence="3">BQ5605_C002g01752 protein</fullName>
    </submittedName>
</protein>
<dbReference type="SUPFAM" id="SSF50685">
    <property type="entry name" value="Barwin-like endoglucanases"/>
    <property type="match status" value="2"/>
</dbReference>
<dbReference type="AlphaFoldDB" id="A0A2X0M3B0"/>
<keyword evidence="1 2" id="KW-0732">Signal</keyword>
<dbReference type="InterPro" id="IPR051477">
    <property type="entry name" value="Expansin_CellWall"/>
</dbReference>
<dbReference type="PANTHER" id="PTHR31836:SF28">
    <property type="entry name" value="SRCR DOMAIN-CONTAINING PROTEIN-RELATED"/>
    <property type="match status" value="1"/>
</dbReference>
<evidence type="ECO:0000256" key="2">
    <source>
        <dbReference type="SAM" id="SignalP"/>
    </source>
</evidence>
<proteinExistence type="predicted"/>
<gene>
    <name evidence="3" type="primary">BQ5605_C002g01752</name>
    <name evidence="3" type="ORF">BQ5605_C002G01752</name>
</gene>
<dbReference type="Proteomes" id="UP000249464">
    <property type="component" value="Unassembled WGS sequence"/>
</dbReference>
<sequence length="361" mass="36373">MLAFALALASVAALAAARPISVALAAVETALSLPNTTQTNNATLYWQNGNAGACRLYSNDTDLVVGLPFEFYSDLGAVSPYCGSYLFVTNHINNVTTPARIADASATNGTLSLSVATWRALNGDGTNLTQVTWRFANKTEAAAAEVALISATQFAVGADAAAKAAAAKSADTSEAAASSAAQQQASTKAATTQAAQQQQKTSAAYVTPTTTAYVAPTTTTKVAPTTTTTAYVAPTTTAYVAPKTSAYVAPTTSAYKASSASSGSYSGTATYFTQGGVAGNCGQVHQDSDYIVALTSAMYSGGSHCGQGVRICTSSGKCISATVADSCPSCSSSGDLDLSVSAFRALASLDAGVVGISWSFA</sequence>
<evidence type="ECO:0000256" key="1">
    <source>
        <dbReference type="ARBA" id="ARBA00022729"/>
    </source>
</evidence>
<dbReference type="InterPro" id="IPR036908">
    <property type="entry name" value="RlpA-like_sf"/>
</dbReference>
<organism evidence="3 4">
    <name type="scientific">Microbotryum silenes-dioicae</name>
    <dbReference type="NCBI Taxonomy" id="796604"/>
    <lineage>
        <taxon>Eukaryota</taxon>
        <taxon>Fungi</taxon>
        <taxon>Dikarya</taxon>
        <taxon>Basidiomycota</taxon>
        <taxon>Pucciniomycotina</taxon>
        <taxon>Microbotryomycetes</taxon>
        <taxon>Microbotryales</taxon>
        <taxon>Microbotryaceae</taxon>
        <taxon>Microbotryum</taxon>
    </lineage>
</organism>
<accession>A0A2X0M3B0</accession>
<dbReference type="PANTHER" id="PTHR31836">
    <property type="match status" value="1"/>
</dbReference>